<dbReference type="SMART" id="SM00636">
    <property type="entry name" value="Glyco_18"/>
    <property type="match status" value="1"/>
</dbReference>
<dbReference type="GO" id="GO:0006032">
    <property type="term" value="P:chitin catabolic process"/>
    <property type="evidence" value="ECO:0007669"/>
    <property type="project" value="TreeGrafter"/>
</dbReference>
<feature type="chain" id="PRO_5024371780" description="chitinase" evidence="3">
    <location>
        <begin position="22"/>
        <end position="319"/>
    </location>
</feature>
<dbReference type="GO" id="GO:0005576">
    <property type="term" value="C:extracellular region"/>
    <property type="evidence" value="ECO:0007669"/>
    <property type="project" value="TreeGrafter"/>
</dbReference>
<dbReference type="PANTHER" id="PTHR11177:SF317">
    <property type="entry name" value="CHITINASE 12-RELATED"/>
    <property type="match status" value="1"/>
</dbReference>
<dbReference type="PANTHER" id="PTHR11177">
    <property type="entry name" value="CHITINASE"/>
    <property type="match status" value="1"/>
</dbReference>
<evidence type="ECO:0000259" key="4">
    <source>
        <dbReference type="PROSITE" id="PS51910"/>
    </source>
</evidence>
<feature type="domain" description="GH18" evidence="4">
    <location>
        <begin position="30"/>
        <end position="316"/>
    </location>
</feature>
<dbReference type="GO" id="GO:0005975">
    <property type="term" value="P:carbohydrate metabolic process"/>
    <property type="evidence" value="ECO:0007669"/>
    <property type="project" value="InterPro"/>
</dbReference>
<gene>
    <name evidence="5" type="ORF">F1649_10230</name>
</gene>
<reference evidence="5 6" key="1">
    <citation type="submission" date="2019-09" db="EMBL/GenBank/DDBJ databases">
        <title>Pararcticibacter amylolyticus gen. nov., sp. nov., isolated from a rottenly hemp rope, and reclassification of Pedobacter tournemirensis as Pararcticibacter tournemirensis comb. nov.</title>
        <authorList>
            <person name="Cai Y."/>
        </authorList>
    </citation>
    <scope>NUCLEOTIDE SEQUENCE [LARGE SCALE GENOMIC DNA]</scope>
    <source>
        <strain evidence="5 6">TF5-37.2-LB10</strain>
    </source>
</reference>
<organism evidence="5 6">
    <name type="scientific">Arcticibacter tournemirensis</name>
    <dbReference type="NCBI Taxonomy" id="699437"/>
    <lineage>
        <taxon>Bacteria</taxon>
        <taxon>Pseudomonadati</taxon>
        <taxon>Bacteroidota</taxon>
        <taxon>Sphingobacteriia</taxon>
        <taxon>Sphingobacteriales</taxon>
        <taxon>Sphingobacteriaceae</taxon>
        <taxon>Arcticibacter</taxon>
    </lineage>
</organism>
<dbReference type="Proteomes" id="UP000322918">
    <property type="component" value="Unassembled WGS sequence"/>
</dbReference>
<name>A0A5M9HC89_9SPHI</name>
<dbReference type="Pfam" id="PF00704">
    <property type="entry name" value="Glyco_hydro_18"/>
    <property type="match status" value="1"/>
</dbReference>
<comment type="catalytic activity">
    <reaction evidence="1">
        <text>Random endo-hydrolysis of N-acetyl-beta-D-glucosaminide (1-&gt;4)-beta-linkages in chitin and chitodextrins.</text>
        <dbReference type="EC" id="3.2.1.14"/>
    </reaction>
</comment>
<evidence type="ECO:0000256" key="2">
    <source>
        <dbReference type="ARBA" id="ARBA00012729"/>
    </source>
</evidence>
<accession>A0A5M9HC89</accession>
<dbReference type="OrthoDB" id="9775889at2"/>
<keyword evidence="6" id="KW-1185">Reference proteome</keyword>
<dbReference type="InterPro" id="IPR001223">
    <property type="entry name" value="Glyco_hydro18_cat"/>
</dbReference>
<dbReference type="AlphaFoldDB" id="A0A5M9HC89"/>
<dbReference type="EC" id="3.2.1.14" evidence="2"/>
<dbReference type="Gene3D" id="3.40.5.30">
    <property type="entry name" value="(Trans)glycosidases - domain 2"/>
    <property type="match status" value="1"/>
</dbReference>
<comment type="caution">
    <text evidence="5">The sequence shown here is derived from an EMBL/GenBank/DDBJ whole genome shotgun (WGS) entry which is preliminary data.</text>
</comment>
<sequence>MKLLRLYILLLLLSNGLASPAAGQHIDAAFRIVGYYKGDLVNYQGKINFSQITHLNIAFINPDERGIFHPVPGLTALVSKAHEHHVKVLAAIGGGRAPEYYSSLIAQEKRGELIKNIAGMMNNYGLDGIDVDLEGSLITNEYAGFILQLADAIKPRGLLTAALASNNAGKLDEETLRNFDFINVMSYDKTGPWKPLEPGQHAPYSMAVDDIEFWVSKGLSGSKLNLGLPFYGYGFNSRTVSMSYSKLINSYPGAEKRDELKLNDGGTLYYNGIPSIKSKTKLALEKTGGIMIWQIAQDTTGKKSLLFNIHQVIDNYKIP</sequence>
<evidence type="ECO:0000256" key="3">
    <source>
        <dbReference type="SAM" id="SignalP"/>
    </source>
</evidence>
<dbReference type="PROSITE" id="PS51910">
    <property type="entry name" value="GH18_2"/>
    <property type="match status" value="1"/>
</dbReference>
<dbReference type="GO" id="GO:0008843">
    <property type="term" value="F:endochitinase activity"/>
    <property type="evidence" value="ECO:0007669"/>
    <property type="project" value="UniProtKB-EC"/>
</dbReference>
<evidence type="ECO:0000313" key="5">
    <source>
        <dbReference type="EMBL" id="KAA8482858.1"/>
    </source>
</evidence>
<dbReference type="RefSeq" id="WP_141814327.1">
    <property type="nucleotide sequence ID" value="NZ_VFPL01000001.1"/>
</dbReference>
<evidence type="ECO:0000256" key="1">
    <source>
        <dbReference type="ARBA" id="ARBA00000822"/>
    </source>
</evidence>
<dbReference type="GO" id="GO:0008061">
    <property type="term" value="F:chitin binding"/>
    <property type="evidence" value="ECO:0007669"/>
    <property type="project" value="InterPro"/>
</dbReference>
<evidence type="ECO:0000313" key="6">
    <source>
        <dbReference type="Proteomes" id="UP000322918"/>
    </source>
</evidence>
<dbReference type="SUPFAM" id="SSF51445">
    <property type="entry name" value="(Trans)glycosidases"/>
    <property type="match status" value="1"/>
</dbReference>
<proteinExistence type="predicted"/>
<keyword evidence="3" id="KW-0732">Signal</keyword>
<dbReference type="InterPro" id="IPR017853">
    <property type="entry name" value="GH"/>
</dbReference>
<feature type="signal peptide" evidence="3">
    <location>
        <begin position="1"/>
        <end position="21"/>
    </location>
</feature>
<dbReference type="EMBL" id="VWNE01000014">
    <property type="protein sequence ID" value="KAA8482858.1"/>
    <property type="molecule type" value="Genomic_DNA"/>
</dbReference>
<protein>
    <recommendedName>
        <fullName evidence="2">chitinase</fullName>
        <ecNumber evidence="2">3.2.1.14</ecNumber>
    </recommendedName>
</protein>
<dbReference type="Gene3D" id="3.20.20.80">
    <property type="entry name" value="Glycosidases"/>
    <property type="match status" value="1"/>
</dbReference>
<dbReference type="InterPro" id="IPR011583">
    <property type="entry name" value="Chitinase_II/V-like_cat"/>
</dbReference>
<dbReference type="InterPro" id="IPR050314">
    <property type="entry name" value="Glycosyl_Hydrlase_18"/>
</dbReference>